<accession>A0A816F219</accession>
<proteinExistence type="predicted"/>
<comment type="caution">
    <text evidence="1">The sequence shown here is derived from an EMBL/GenBank/DDBJ whole genome shotgun (WGS) entry which is preliminary data.</text>
</comment>
<organism evidence="1 3">
    <name type="scientific">Didymodactylos carnosus</name>
    <dbReference type="NCBI Taxonomy" id="1234261"/>
    <lineage>
        <taxon>Eukaryota</taxon>
        <taxon>Metazoa</taxon>
        <taxon>Spiralia</taxon>
        <taxon>Gnathifera</taxon>
        <taxon>Rotifera</taxon>
        <taxon>Eurotatoria</taxon>
        <taxon>Bdelloidea</taxon>
        <taxon>Philodinida</taxon>
        <taxon>Philodinidae</taxon>
        <taxon>Didymodactylos</taxon>
    </lineage>
</organism>
<feature type="non-terminal residue" evidence="1">
    <location>
        <position position="1"/>
    </location>
</feature>
<protein>
    <submittedName>
        <fullName evidence="1">Uncharacterized protein</fullName>
    </submittedName>
</protein>
<dbReference type="Proteomes" id="UP000663829">
    <property type="component" value="Unassembled WGS sequence"/>
</dbReference>
<name>A0A816F219_9BILA</name>
<dbReference type="EMBL" id="CAJOBC010126669">
    <property type="protein sequence ID" value="CAF4597615.1"/>
    <property type="molecule type" value="Genomic_DNA"/>
</dbReference>
<evidence type="ECO:0000313" key="1">
    <source>
        <dbReference type="EMBL" id="CAF1657097.1"/>
    </source>
</evidence>
<evidence type="ECO:0000313" key="2">
    <source>
        <dbReference type="EMBL" id="CAF4597615.1"/>
    </source>
</evidence>
<dbReference type="AlphaFoldDB" id="A0A816F219"/>
<evidence type="ECO:0000313" key="3">
    <source>
        <dbReference type="Proteomes" id="UP000663829"/>
    </source>
</evidence>
<dbReference type="EMBL" id="CAJNOQ010054111">
    <property type="protein sequence ID" value="CAF1657097.1"/>
    <property type="molecule type" value="Genomic_DNA"/>
</dbReference>
<keyword evidence="3" id="KW-1185">Reference proteome</keyword>
<sequence length="40" mass="4179">IGKLEKHAITPAVLCESGGEEINASFNGGPLEKDGKNLKI</sequence>
<dbReference type="Proteomes" id="UP000681722">
    <property type="component" value="Unassembled WGS sequence"/>
</dbReference>
<gene>
    <name evidence="1" type="ORF">GPM918_LOCUS45819</name>
    <name evidence="2" type="ORF">SRO942_LOCUS48741</name>
</gene>
<reference evidence="1" key="1">
    <citation type="submission" date="2021-02" db="EMBL/GenBank/DDBJ databases">
        <authorList>
            <person name="Nowell W R."/>
        </authorList>
    </citation>
    <scope>NUCLEOTIDE SEQUENCE</scope>
</reference>